<dbReference type="AlphaFoldDB" id="A0A0D2BLQ0"/>
<keyword evidence="3" id="KW-1185">Reference proteome</keyword>
<sequence>MTKRPSMFIVTTTEINVEDEVEVEAVEIGVEVDLVFEEDGDEKEGEDDHARGACRPTVQAHGLHMKTFMTSGHYGQHCGDIVTAVARAGGGLGGHETTREKESENESGAAEEHDTNTDTNTRTLRLG</sequence>
<feature type="compositionally biased region" description="Basic and acidic residues" evidence="1">
    <location>
        <begin position="96"/>
        <end position="116"/>
    </location>
</feature>
<gene>
    <name evidence="2" type="ORF">PV08_09373</name>
</gene>
<name>A0A0D2BLQ0_9EURO</name>
<evidence type="ECO:0000313" key="3">
    <source>
        <dbReference type="Proteomes" id="UP000053328"/>
    </source>
</evidence>
<feature type="region of interest" description="Disordered" evidence="1">
    <location>
        <begin position="88"/>
        <end position="127"/>
    </location>
</feature>
<reference evidence="2 3" key="1">
    <citation type="submission" date="2015-01" db="EMBL/GenBank/DDBJ databases">
        <title>The Genome Sequence of Exophiala spinifera CBS89968.</title>
        <authorList>
            <consortium name="The Broad Institute Genomics Platform"/>
            <person name="Cuomo C."/>
            <person name="de Hoog S."/>
            <person name="Gorbushina A."/>
            <person name="Stielow B."/>
            <person name="Teixiera M."/>
            <person name="Abouelleil A."/>
            <person name="Chapman S.B."/>
            <person name="Priest M."/>
            <person name="Young S.K."/>
            <person name="Wortman J."/>
            <person name="Nusbaum C."/>
            <person name="Birren B."/>
        </authorList>
    </citation>
    <scope>NUCLEOTIDE SEQUENCE [LARGE SCALE GENOMIC DNA]</scope>
    <source>
        <strain evidence="2 3">CBS 89968</strain>
    </source>
</reference>
<dbReference type="EMBL" id="KN847498">
    <property type="protein sequence ID" value="KIW12099.1"/>
    <property type="molecule type" value="Genomic_DNA"/>
</dbReference>
<dbReference type="GeneID" id="27336456"/>
<evidence type="ECO:0000313" key="2">
    <source>
        <dbReference type="EMBL" id="KIW12099.1"/>
    </source>
</evidence>
<dbReference type="Proteomes" id="UP000053328">
    <property type="component" value="Unassembled WGS sequence"/>
</dbReference>
<dbReference type="RefSeq" id="XP_016232315.1">
    <property type="nucleotide sequence ID" value="XM_016383692.1"/>
</dbReference>
<evidence type="ECO:0000256" key="1">
    <source>
        <dbReference type="SAM" id="MobiDB-lite"/>
    </source>
</evidence>
<organism evidence="2 3">
    <name type="scientific">Exophiala spinifera</name>
    <dbReference type="NCBI Taxonomy" id="91928"/>
    <lineage>
        <taxon>Eukaryota</taxon>
        <taxon>Fungi</taxon>
        <taxon>Dikarya</taxon>
        <taxon>Ascomycota</taxon>
        <taxon>Pezizomycotina</taxon>
        <taxon>Eurotiomycetes</taxon>
        <taxon>Chaetothyriomycetidae</taxon>
        <taxon>Chaetothyriales</taxon>
        <taxon>Herpotrichiellaceae</taxon>
        <taxon>Exophiala</taxon>
    </lineage>
</organism>
<dbReference type="HOGENOM" id="CLU_1970601_0_0_1"/>
<feature type="compositionally biased region" description="Low complexity" evidence="1">
    <location>
        <begin position="117"/>
        <end position="127"/>
    </location>
</feature>
<proteinExistence type="predicted"/>
<protein>
    <submittedName>
        <fullName evidence="2">Uncharacterized protein</fullName>
    </submittedName>
</protein>
<accession>A0A0D2BLQ0</accession>
<dbReference type="VEuPathDB" id="FungiDB:PV08_09373"/>